<name>A0A7W5VAR0_9ACTN</name>
<reference evidence="1 2" key="1">
    <citation type="submission" date="2020-08" db="EMBL/GenBank/DDBJ databases">
        <title>Sequencing the genomes of 1000 actinobacteria strains.</title>
        <authorList>
            <person name="Klenk H.-P."/>
        </authorList>
    </citation>
    <scope>NUCLEOTIDE SEQUENCE [LARGE SCALE GENOMIC DNA]</scope>
    <source>
        <strain evidence="1 2">DSM 44320</strain>
    </source>
</reference>
<evidence type="ECO:0000313" key="1">
    <source>
        <dbReference type="EMBL" id="MBB3733786.1"/>
    </source>
</evidence>
<keyword evidence="2" id="KW-1185">Reference proteome</keyword>
<protein>
    <submittedName>
        <fullName evidence="1">Uncharacterized protein</fullName>
    </submittedName>
</protein>
<sequence length="86" mass="9383">MAQFDDVARREIASNAATVREASVEIARQMSILWEARLNMAMAADDDEGVRRMLGEASAEQYIDNCNCAIPSASVEQPGTAKPPLR</sequence>
<evidence type="ECO:0000313" key="2">
    <source>
        <dbReference type="Proteomes" id="UP000579945"/>
    </source>
</evidence>
<gene>
    <name evidence="1" type="ORF">FHR33_009739</name>
</gene>
<organism evidence="1 2">
    <name type="scientific">Nonomuraea dietziae</name>
    <dbReference type="NCBI Taxonomy" id="65515"/>
    <lineage>
        <taxon>Bacteria</taxon>
        <taxon>Bacillati</taxon>
        <taxon>Actinomycetota</taxon>
        <taxon>Actinomycetes</taxon>
        <taxon>Streptosporangiales</taxon>
        <taxon>Streptosporangiaceae</taxon>
        <taxon>Nonomuraea</taxon>
    </lineage>
</organism>
<dbReference type="Proteomes" id="UP000579945">
    <property type="component" value="Unassembled WGS sequence"/>
</dbReference>
<dbReference type="AlphaFoldDB" id="A0A7W5VAR0"/>
<proteinExistence type="predicted"/>
<comment type="caution">
    <text evidence="1">The sequence shown here is derived from an EMBL/GenBank/DDBJ whole genome shotgun (WGS) entry which is preliminary data.</text>
</comment>
<accession>A0A7W5VAR0</accession>
<dbReference type="EMBL" id="JACIBV010000003">
    <property type="protein sequence ID" value="MBB3733786.1"/>
    <property type="molecule type" value="Genomic_DNA"/>
</dbReference>